<name>A0A927HBC9_9BACI</name>
<evidence type="ECO:0000313" key="2">
    <source>
        <dbReference type="Proteomes" id="UP000602076"/>
    </source>
</evidence>
<gene>
    <name evidence="1" type="ORF">IEO70_02760</name>
</gene>
<dbReference type="EMBL" id="JACXSI010000004">
    <property type="protein sequence ID" value="MBD3107273.1"/>
    <property type="molecule type" value="Genomic_DNA"/>
</dbReference>
<evidence type="ECO:0000313" key="1">
    <source>
        <dbReference type="EMBL" id="MBD3107273.1"/>
    </source>
</evidence>
<reference evidence="1" key="1">
    <citation type="submission" date="2020-09" db="EMBL/GenBank/DDBJ databases">
        <title>Bacillus faecalis sp. nov., a moderately halophilic bacterium isolated from cow faeces.</title>
        <authorList>
            <person name="Jiang L."/>
            <person name="Lee J."/>
        </authorList>
    </citation>
    <scope>NUCLEOTIDE SEQUENCE</scope>
    <source>
        <strain evidence="1">AGMB 02131</strain>
    </source>
</reference>
<dbReference type="AlphaFoldDB" id="A0A927HBC9"/>
<organism evidence="1 2">
    <name type="scientific">Peribacillus faecalis</name>
    <dbReference type="NCBI Taxonomy" id="2772559"/>
    <lineage>
        <taxon>Bacteria</taxon>
        <taxon>Bacillati</taxon>
        <taxon>Bacillota</taxon>
        <taxon>Bacilli</taxon>
        <taxon>Bacillales</taxon>
        <taxon>Bacillaceae</taxon>
        <taxon>Peribacillus</taxon>
    </lineage>
</organism>
<keyword evidence="2" id="KW-1185">Reference proteome</keyword>
<dbReference type="RefSeq" id="WP_190996808.1">
    <property type="nucleotide sequence ID" value="NZ_JACXSI010000004.1"/>
</dbReference>
<dbReference type="Proteomes" id="UP000602076">
    <property type="component" value="Unassembled WGS sequence"/>
</dbReference>
<protein>
    <submittedName>
        <fullName evidence="1">Uncharacterized protein</fullName>
    </submittedName>
</protein>
<proteinExistence type="predicted"/>
<accession>A0A927HBC9</accession>
<sequence>MKGLAIFKKQFFIVTCGLLVLGLVQSAIARHQLLPTTEKEQSMVTTMDIPKVMVSTKVFLSKGN</sequence>
<comment type="caution">
    <text evidence="1">The sequence shown here is derived from an EMBL/GenBank/DDBJ whole genome shotgun (WGS) entry which is preliminary data.</text>
</comment>